<dbReference type="EMBL" id="CAJPIZ010000101">
    <property type="protein sequence ID" value="CAG2100436.1"/>
    <property type="molecule type" value="Genomic_DNA"/>
</dbReference>
<dbReference type="Proteomes" id="UP000759131">
    <property type="component" value="Unassembled WGS sequence"/>
</dbReference>
<evidence type="ECO:0000256" key="4">
    <source>
        <dbReference type="ARBA" id="ARBA00022679"/>
    </source>
</evidence>
<evidence type="ECO:0000256" key="2">
    <source>
        <dbReference type="ARBA" id="ARBA00007441"/>
    </source>
</evidence>
<organism evidence="8">
    <name type="scientific">Medioppia subpectinata</name>
    <dbReference type="NCBI Taxonomy" id="1979941"/>
    <lineage>
        <taxon>Eukaryota</taxon>
        <taxon>Metazoa</taxon>
        <taxon>Ecdysozoa</taxon>
        <taxon>Arthropoda</taxon>
        <taxon>Chelicerata</taxon>
        <taxon>Arachnida</taxon>
        <taxon>Acari</taxon>
        <taxon>Acariformes</taxon>
        <taxon>Sarcoptiformes</taxon>
        <taxon>Oribatida</taxon>
        <taxon>Brachypylina</taxon>
        <taxon>Oppioidea</taxon>
        <taxon>Oppiidae</taxon>
        <taxon>Medioppia</taxon>
    </lineage>
</organism>
<dbReference type="GO" id="GO:0005739">
    <property type="term" value="C:mitochondrion"/>
    <property type="evidence" value="ECO:0007669"/>
    <property type="project" value="TreeGrafter"/>
</dbReference>
<protein>
    <recommendedName>
        <fullName evidence="7">Aminotransferase class I/classII large domain-containing protein</fullName>
    </recommendedName>
</protein>
<dbReference type="InterPro" id="IPR004839">
    <property type="entry name" value="Aminotransferase_I/II_large"/>
</dbReference>
<proteinExistence type="inferred from homology"/>
<dbReference type="AlphaFoldDB" id="A0A7R9PU59"/>
<dbReference type="PANTHER" id="PTHR43807">
    <property type="entry name" value="FI04487P"/>
    <property type="match status" value="1"/>
</dbReference>
<sequence>MLREHPTQFDFGRGGPNFNPYNIALQAIQTVGWNETFYEVHRESGDCRGKPALRAALAQLFSALMKQTINADKEIVVTNGAYQGLYLAIKSYIKPGDEVILFEPFYNIIVDILALRQAVPVYVPLRTSDGQTARQSNDLTFDRKALEAAFTNKTKMLYINNPNNPIGKTFTEEELLFIGQLCEKHDVIILADEVYQLHIYDSDSHIRIATLPGMWKRTITVSSGGKLFNLNGWRVGWVIGPEDLLWSIRMGLYYSIQSVSRVSQQVLTSVIEIENQRLNSKDSYFSYLSKESLSKRDRFMSAFEGTGVDIIKPNSGIYLFANFSNVINKIDLSSEKDTKRGLRLTYWLLKQKKLGTFPGDSYYSKQNKHLAEYVVR</sequence>
<name>A0A7R9PU59_9ACAR</name>
<dbReference type="FunFam" id="3.40.640.10:FF:000024">
    <property type="entry name" value="Kynurenine--oxoglutarate transaminase 3"/>
    <property type="match status" value="1"/>
</dbReference>
<comment type="similarity">
    <text evidence="2">Belongs to the class-I pyridoxal-phosphate-dependent aminotransferase family.</text>
</comment>
<keyword evidence="4" id="KW-0808">Transferase</keyword>
<keyword evidence="3" id="KW-0032">Aminotransferase</keyword>
<dbReference type="PANTHER" id="PTHR43807:SF20">
    <property type="entry name" value="FI04487P"/>
    <property type="match status" value="1"/>
</dbReference>
<dbReference type="InterPro" id="IPR015424">
    <property type="entry name" value="PyrdxlP-dep_Trfase"/>
</dbReference>
<dbReference type="Gene3D" id="3.40.640.10">
    <property type="entry name" value="Type I PLP-dependent aspartate aminotransferase-like (Major domain)"/>
    <property type="match status" value="1"/>
</dbReference>
<feature type="domain" description="Aminotransferase class I/classII large" evidence="7">
    <location>
        <begin position="42"/>
        <end position="359"/>
    </location>
</feature>
<accession>A0A7R9PU59</accession>
<dbReference type="GO" id="GO:0016212">
    <property type="term" value="F:kynurenine-oxoglutarate transaminase activity"/>
    <property type="evidence" value="ECO:0007669"/>
    <property type="project" value="TreeGrafter"/>
</dbReference>
<gene>
    <name evidence="8" type="ORF">OSB1V03_LOCUS502</name>
</gene>
<dbReference type="GO" id="GO:0030170">
    <property type="term" value="F:pyridoxal phosphate binding"/>
    <property type="evidence" value="ECO:0007669"/>
    <property type="project" value="InterPro"/>
</dbReference>
<evidence type="ECO:0000256" key="5">
    <source>
        <dbReference type="ARBA" id="ARBA00022898"/>
    </source>
</evidence>
<evidence type="ECO:0000313" key="8">
    <source>
        <dbReference type="EMBL" id="CAD7620006.1"/>
    </source>
</evidence>
<dbReference type="Pfam" id="PF00155">
    <property type="entry name" value="Aminotran_1_2"/>
    <property type="match status" value="1"/>
</dbReference>
<dbReference type="OrthoDB" id="6500941at2759"/>
<evidence type="ECO:0000259" key="7">
    <source>
        <dbReference type="Pfam" id="PF00155"/>
    </source>
</evidence>
<keyword evidence="5" id="KW-0663">Pyridoxal phosphate</keyword>
<dbReference type="CDD" id="cd00609">
    <property type="entry name" value="AAT_like"/>
    <property type="match status" value="1"/>
</dbReference>
<dbReference type="InterPro" id="IPR015421">
    <property type="entry name" value="PyrdxlP-dep_Trfase_major"/>
</dbReference>
<evidence type="ECO:0000256" key="6">
    <source>
        <dbReference type="ARBA" id="ARBA00024016"/>
    </source>
</evidence>
<dbReference type="EMBL" id="OC854676">
    <property type="protein sequence ID" value="CAD7620006.1"/>
    <property type="molecule type" value="Genomic_DNA"/>
</dbReference>
<evidence type="ECO:0000256" key="3">
    <source>
        <dbReference type="ARBA" id="ARBA00022576"/>
    </source>
</evidence>
<keyword evidence="9" id="KW-1185">Reference proteome</keyword>
<comment type="cofactor">
    <cofactor evidence="1">
        <name>pyridoxal 5'-phosphate</name>
        <dbReference type="ChEBI" id="CHEBI:597326"/>
    </cofactor>
</comment>
<dbReference type="Gene3D" id="3.90.1150.10">
    <property type="entry name" value="Aspartate Aminotransferase, domain 1"/>
    <property type="match status" value="1"/>
</dbReference>
<comment type="pathway">
    <text evidence="6">Amino-acid degradation; L-kynurenine degradation; kynurenate from L-kynurenine: step 1/2.</text>
</comment>
<reference evidence="8" key="1">
    <citation type="submission" date="2020-11" db="EMBL/GenBank/DDBJ databases">
        <authorList>
            <person name="Tran Van P."/>
        </authorList>
    </citation>
    <scope>NUCLEOTIDE SEQUENCE</scope>
</reference>
<dbReference type="InterPro" id="IPR051326">
    <property type="entry name" value="Kynurenine-oxoglutarate_AT"/>
</dbReference>
<dbReference type="SUPFAM" id="SSF53383">
    <property type="entry name" value="PLP-dependent transferases"/>
    <property type="match status" value="1"/>
</dbReference>
<dbReference type="InterPro" id="IPR015422">
    <property type="entry name" value="PyrdxlP-dep_Trfase_small"/>
</dbReference>
<evidence type="ECO:0000313" key="9">
    <source>
        <dbReference type="Proteomes" id="UP000759131"/>
    </source>
</evidence>
<evidence type="ECO:0000256" key="1">
    <source>
        <dbReference type="ARBA" id="ARBA00001933"/>
    </source>
</evidence>